<organism evidence="2 3">
    <name type="scientific">Amycolatopsis samaneae</name>
    <dbReference type="NCBI Taxonomy" id="664691"/>
    <lineage>
        <taxon>Bacteria</taxon>
        <taxon>Bacillati</taxon>
        <taxon>Actinomycetota</taxon>
        <taxon>Actinomycetes</taxon>
        <taxon>Pseudonocardiales</taxon>
        <taxon>Pseudonocardiaceae</taxon>
        <taxon>Amycolatopsis</taxon>
    </lineage>
</organism>
<evidence type="ECO:0000256" key="1">
    <source>
        <dbReference type="SAM" id="MobiDB-lite"/>
    </source>
</evidence>
<evidence type="ECO:0000313" key="2">
    <source>
        <dbReference type="EMBL" id="MFD2461575.1"/>
    </source>
</evidence>
<dbReference type="Proteomes" id="UP001597419">
    <property type="component" value="Unassembled WGS sequence"/>
</dbReference>
<reference evidence="3" key="1">
    <citation type="journal article" date="2019" name="Int. J. Syst. Evol. Microbiol.">
        <title>The Global Catalogue of Microorganisms (GCM) 10K type strain sequencing project: providing services to taxonomists for standard genome sequencing and annotation.</title>
        <authorList>
            <consortium name="The Broad Institute Genomics Platform"/>
            <consortium name="The Broad Institute Genome Sequencing Center for Infectious Disease"/>
            <person name="Wu L."/>
            <person name="Ma J."/>
        </authorList>
    </citation>
    <scope>NUCLEOTIDE SEQUENCE [LARGE SCALE GENOMIC DNA]</scope>
    <source>
        <strain evidence="3">CGMCC 4.7643</strain>
    </source>
</reference>
<sequence length="107" mass="11121">MSGQRVRTVEITCRVVAMLSAVAAGRALVSLSCEPDLFVDGLPCSDQETAHRLAHAGLIRPARTGRIGDRVPAALTRAGRAALAVPEPGGSGRRWRPSPPVVVATTG</sequence>
<protein>
    <submittedName>
        <fullName evidence="2">Uncharacterized protein</fullName>
    </submittedName>
</protein>
<dbReference type="EMBL" id="JBHUKU010000014">
    <property type="protein sequence ID" value="MFD2461575.1"/>
    <property type="molecule type" value="Genomic_DNA"/>
</dbReference>
<dbReference type="RefSeq" id="WP_345390058.1">
    <property type="nucleotide sequence ID" value="NZ_BAABHG010000004.1"/>
</dbReference>
<name>A0ABW5GL51_9PSEU</name>
<comment type="caution">
    <text evidence="2">The sequence shown here is derived from an EMBL/GenBank/DDBJ whole genome shotgun (WGS) entry which is preliminary data.</text>
</comment>
<accession>A0ABW5GL51</accession>
<proteinExistence type="predicted"/>
<feature type="region of interest" description="Disordered" evidence="1">
    <location>
        <begin position="84"/>
        <end position="107"/>
    </location>
</feature>
<evidence type="ECO:0000313" key="3">
    <source>
        <dbReference type="Proteomes" id="UP001597419"/>
    </source>
</evidence>
<gene>
    <name evidence="2" type="ORF">ACFSYJ_23420</name>
</gene>
<keyword evidence="3" id="KW-1185">Reference proteome</keyword>